<dbReference type="InterPro" id="IPR036291">
    <property type="entry name" value="NAD(P)-bd_dom_sf"/>
</dbReference>
<proteinExistence type="predicted"/>
<accession>A0A3B0SWQ3</accession>
<dbReference type="PANTHER" id="PTHR12126:SF11">
    <property type="entry name" value="NADH DEHYDROGENASE [UBIQUINONE] 1 ALPHA SUBCOMPLEX SUBUNIT 9, MITOCHONDRIAL"/>
    <property type="match status" value="1"/>
</dbReference>
<reference evidence="2" key="1">
    <citation type="submission" date="2018-06" db="EMBL/GenBank/DDBJ databases">
        <authorList>
            <person name="Zhirakovskaya E."/>
        </authorList>
    </citation>
    <scope>NUCLEOTIDE SEQUENCE</scope>
</reference>
<dbReference type="InterPro" id="IPR051207">
    <property type="entry name" value="ComplexI_NDUFA9_subunit"/>
</dbReference>
<organism evidence="2">
    <name type="scientific">hydrothermal vent metagenome</name>
    <dbReference type="NCBI Taxonomy" id="652676"/>
    <lineage>
        <taxon>unclassified sequences</taxon>
        <taxon>metagenomes</taxon>
        <taxon>ecological metagenomes</taxon>
    </lineage>
</organism>
<evidence type="ECO:0000313" key="2">
    <source>
        <dbReference type="EMBL" id="VAW05517.1"/>
    </source>
</evidence>
<sequence length="288" mass="32720">MQGFQVRALTRRPQPEIENIIWMEGDLENNQALSRLVENADVVFHLAGLIKARTAEDFHRVNNDSVKSLLDVLHHSSATPHFILLSSLAARERHLSSYAESKRRGEETLVKHAGNIPWTILRPPGIYGPEDLETLKIFKAISARIAPLPGGSGNRASWIYAPDLAKAMIAVSKNKACYDQILDVDDGKEEGYSNQEIYDTAANILKKKPFKFILPRFALKIHGHINVLFSTIFGYIPMITPEKVNEFCHPDWICHGPHVMRMTKWKPETNLEQGFIVTLKWYKDNNLI</sequence>
<dbReference type="Pfam" id="PF01370">
    <property type="entry name" value="Epimerase"/>
    <property type="match status" value="1"/>
</dbReference>
<dbReference type="GO" id="GO:0044877">
    <property type="term" value="F:protein-containing complex binding"/>
    <property type="evidence" value="ECO:0007669"/>
    <property type="project" value="TreeGrafter"/>
</dbReference>
<gene>
    <name evidence="2" type="ORF">MNBD_ALPHA01-63</name>
</gene>
<dbReference type="AlphaFoldDB" id="A0A3B0SWQ3"/>
<protein>
    <recommendedName>
        <fullName evidence="1">NAD-dependent epimerase/dehydratase domain-containing protein</fullName>
    </recommendedName>
</protein>
<dbReference type="Gene3D" id="3.40.50.720">
    <property type="entry name" value="NAD(P)-binding Rossmann-like Domain"/>
    <property type="match status" value="1"/>
</dbReference>
<dbReference type="PANTHER" id="PTHR12126">
    <property type="entry name" value="NADH-UBIQUINONE OXIDOREDUCTASE 39 KDA SUBUNIT-RELATED"/>
    <property type="match status" value="1"/>
</dbReference>
<dbReference type="SUPFAM" id="SSF51735">
    <property type="entry name" value="NAD(P)-binding Rossmann-fold domains"/>
    <property type="match status" value="1"/>
</dbReference>
<dbReference type="InterPro" id="IPR001509">
    <property type="entry name" value="Epimerase_deHydtase"/>
</dbReference>
<feature type="domain" description="NAD-dependent epimerase/dehydratase" evidence="1">
    <location>
        <begin position="3"/>
        <end position="174"/>
    </location>
</feature>
<name>A0A3B0SWQ3_9ZZZZ</name>
<dbReference type="EMBL" id="UOEJ01000213">
    <property type="protein sequence ID" value="VAW05517.1"/>
    <property type="molecule type" value="Genomic_DNA"/>
</dbReference>
<evidence type="ECO:0000259" key="1">
    <source>
        <dbReference type="Pfam" id="PF01370"/>
    </source>
</evidence>